<name>A0AA86QAZ9_9EUKA</name>
<sequence>MPLMQHRLNSEDSASDYIIPYAVLAITSLRKVRLWLSIVAAAIYQLQERLFPLSFSQRIIKSWIGQYCYQSTRILASHSSVRLQIEKSWLAREPSPNLRPSNPPLPTRAPTRGMCLYCPELQKQFRTRIESCLLERKIQIVICRVHVSKGIQIVFWQYYTILKVVKLNSLY</sequence>
<gene>
    <name evidence="1" type="ORF">HINF_LOCUS37237</name>
    <name evidence="2" type="ORF">HINF_LOCUS54317</name>
</gene>
<keyword evidence="3" id="KW-1185">Reference proteome</keyword>
<organism evidence="1">
    <name type="scientific">Hexamita inflata</name>
    <dbReference type="NCBI Taxonomy" id="28002"/>
    <lineage>
        <taxon>Eukaryota</taxon>
        <taxon>Metamonada</taxon>
        <taxon>Diplomonadida</taxon>
        <taxon>Hexamitidae</taxon>
        <taxon>Hexamitinae</taxon>
        <taxon>Hexamita</taxon>
    </lineage>
</organism>
<reference evidence="2 3" key="2">
    <citation type="submission" date="2024-07" db="EMBL/GenBank/DDBJ databases">
        <authorList>
            <person name="Akdeniz Z."/>
        </authorList>
    </citation>
    <scope>NUCLEOTIDE SEQUENCE [LARGE SCALE GENOMIC DNA]</scope>
</reference>
<reference evidence="1" key="1">
    <citation type="submission" date="2023-06" db="EMBL/GenBank/DDBJ databases">
        <authorList>
            <person name="Kurt Z."/>
        </authorList>
    </citation>
    <scope>NUCLEOTIDE SEQUENCE</scope>
</reference>
<dbReference type="EMBL" id="CATOUU010000802">
    <property type="protein sequence ID" value="CAI9949592.1"/>
    <property type="molecule type" value="Genomic_DNA"/>
</dbReference>
<evidence type="ECO:0000313" key="2">
    <source>
        <dbReference type="EMBL" id="CAL6070151.1"/>
    </source>
</evidence>
<dbReference type="AlphaFoldDB" id="A0AA86QAZ9"/>
<evidence type="ECO:0000313" key="1">
    <source>
        <dbReference type="EMBL" id="CAI9949592.1"/>
    </source>
</evidence>
<accession>A0AA86QAZ9</accession>
<proteinExistence type="predicted"/>
<evidence type="ECO:0000313" key="3">
    <source>
        <dbReference type="Proteomes" id="UP001642409"/>
    </source>
</evidence>
<dbReference type="Proteomes" id="UP001642409">
    <property type="component" value="Unassembled WGS sequence"/>
</dbReference>
<comment type="caution">
    <text evidence="1">The sequence shown here is derived from an EMBL/GenBank/DDBJ whole genome shotgun (WGS) entry which is preliminary data.</text>
</comment>
<dbReference type="EMBL" id="CAXDID020000282">
    <property type="protein sequence ID" value="CAL6070151.1"/>
    <property type="molecule type" value="Genomic_DNA"/>
</dbReference>
<protein>
    <submittedName>
        <fullName evidence="2">Hypothetical_protein</fullName>
    </submittedName>
</protein>